<evidence type="ECO:0000313" key="1">
    <source>
        <dbReference type="EMBL" id="EAU00321.1"/>
    </source>
</evidence>
<dbReference type="RefSeq" id="WP_011992836.1">
    <property type="nucleotide sequence ID" value="NC_009715.2"/>
</dbReference>
<proteinExistence type="predicted"/>
<evidence type="ECO:0000313" key="2">
    <source>
        <dbReference type="Proteomes" id="UP000006380"/>
    </source>
</evidence>
<dbReference type="Proteomes" id="UP000006380">
    <property type="component" value="Chromosome"/>
</dbReference>
<reference evidence="1" key="1">
    <citation type="submission" date="2016-07" db="EMBL/GenBank/DDBJ databases">
        <title>Comparative genomics of the Campylobacter concisus group.</title>
        <authorList>
            <person name="Miller W.G."/>
            <person name="Yee E."/>
            <person name="Chapman M.H."/>
            <person name="Huynh S."/>
            <person name="Bono J.L."/>
            <person name="On S.L.W."/>
            <person name="StLeger J."/>
            <person name="Foster G."/>
            <person name="Parker C.T."/>
        </authorList>
    </citation>
    <scope>NUCLEOTIDE SEQUENCE</scope>
    <source>
        <strain evidence="1">525.92</strain>
    </source>
</reference>
<protein>
    <submittedName>
        <fullName evidence="1">Uncharacterized protein</fullName>
    </submittedName>
</protein>
<name>A7H0X4_CAMC5</name>
<keyword evidence="2" id="KW-1185">Reference proteome</keyword>
<dbReference type="AlphaFoldDB" id="A7H0X4"/>
<organism evidence="1 2">
    <name type="scientific">Campylobacter curvus (strain 525.92)</name>
    <dbReference type="NCBI Taxonomy" id="360105"/>
    <lineage>
        <taxon>Bacteria</taxon>
        <taxon>Pseudomonadati</taxon>
        <taxon>Campylobacterota</taxon>
        <taxon>Epsilonproteobacteria</taxon>
        <taxon>Campylobacterales</taxon>
        <taxon>Campylobacteraceae</taxon>
        <taxon>Campylobacter</taxon>
    </lineage>
</organism>
<dbReference type="EMBL" id="CP000767">
    <property type="protein sequence ID" value="EAU00321.1"/>
    <property type="molecule type" value="Genomic_DNA"/>
</dbReference>
<dbReference type="KEGG" id="ccv:CCV52592_0064"/>
<sequence>MTEDTMVTSKEALKILGFKGVNTLKNLSDKGLIKREKRNSKVIYYDLNSLRAYKSGASLAR</sequence>
<accession>A7H0X4</accession>
<dbReference type="HOGENOM" id="CLU_2913739_0_0_7"/>
<gene>
    <name evidence="1" type="ORF">CCV52592_0064</name>
</gene>